<dbReference type="SUPFAM" id="SSF55729">
    <property type="entry name" value="Acyl-CoA N-acyltransferases (Nat)"/>
    <property type="match status" value="1"/>
</dbReference>
<sequence>MSYTISPVVSDDVESVLKFLKRTFYLDEPILRAVDYCQTGNDDTHDLDEYCRHSLPGCSFQAKDEDGNLIGVLVCDRCPVVNPTDCLTALKDCKSPKYKTVIRMQIMREIIAEIWNQYPNDSELIEIKMAATDPKWRNKGVMNKLMGVIEKTARDLGVRLLRIETSSAFSAKSAESKGFKCIFSRPYTEFQFDGKPFIITEPPHLDDRIYIKELF</sequence>
<dbReference type="Pfam" id="PF00583">
    <property type="entry name" value="Acetyltransf_1"/>
    <property type="match status" value="1"/>
</dbReference>
<evidence type="ECO:0000313" key="3">
    <source>
        <dbReference type="Proteomes" id="UP001497472"/>
    </source>
</evidence>
<dbReference type="Gene3D" id="3.40.630.30">
    <property type="match status" value="1"/>
</dbReference>
<feature type="domain" description="N-acetyltransferase" evidence="1">
    <location>
        <begin position="52"/>
        <end position="167"/>
    </location>
</feature>
<name>A0AAV1JWQ2_9NEOP</name>
<dbReference type="GO" id="GO:0008080">
    <property type="term" value="F:N-acetyltransferase activity"/>
    <property type="evidence" value="ECO:0007669"/>
    <property type="project" value="TreeGrafter"/>
</dbReference>
<dbReference type="PANTHER" id="PTHR20905:SF1">
    <property type="entry name" value="AT07410P-RELATED"/>
    <property type="match status" value="1"/>
</dbReference>
<accession>A0AAV1JWQ2</accession>
<comment type="caution">
    <text evidence="2">The sequence shown here is derived from an EMBL/GenBank/DDBJ whole genome shotgun (WGS) entry which is preliminary data.</text>
</comment>
<evidence type="ECO:0000313" key="2">
    <source>
        <dbReference type="EMBL" id="CAK1553212.1"/>
    </source>
</evidence>
<proteinExistence type="predicted"/>
<gene>
    <name evidence="2" type="ORF">LNINA_LOCUS12225</name>
</gene>
<evidence type="ECO:0000259" key="1">
    <source>
        <dbReference type="Pfam" id="PF00583"/>
    </source>
</evidence>
<dbReference type="PANTHER" id="PTHR20905">
    <property type="entry name" value="N-ACETYLTRANSFERASE-RELATED"/>
    <property type="match status" value="1"/>
</dbReference>
<protein>
    <recommendedName>
        <fullName evidence="1">N-acetyltransferase domain-containing protein</fullName>
    </recommendedName>
</protein>
<dbReference type="InterPro" id="IPR000182">
    <property type="entry name" value="GNAT_dom"/>
</dbReference>
<organism evidence="2 3">
    <name type="scientific">Leptosia nina</name>
    <dbReference type="NCBI Taxonomy" id="320188"/>
    <lineage>
        <taxon>Eukaryota</taxon>
        <taxon>Metazoa</taxon>
        <taxon>Ecdysozoa</taxon>
        <taxon>Arthropoda</taxon>
        <taxon>Hexapoda</taxon>
        <taxon>Insecta</taxon>
        <taxon>Pterygota</taxon>
        <taxon>Neoptera</taxon>
        <taxon>Endopterygota</taxon>
        <taxon>Lepidoptera</taxon>
        <taxon>Glossata</taxon>
        <taxon>Ditrysia</taxon>
        <taxon>Papilionoidea</taxon>
        <taxon>Pieridae</taxon>
        <taxon>Pierinae</taxon>
        <taxon>Leptosia</taxon>
    </lineage>
</organism>
<dbReference type="Proteomes" id="UP001497472">
    <property type="component" value="Unassembled WGS sequence"/>
</dbReference>
<dbReference type="EMBL" id="CAVLEF010000215">
    <property type="protein sequence ID" value="CAK1553212.1"/>
    <property type="molecule type" value="Genomic_DNA"/>
</dbReference>
<dbReference type="CDD" id="cd04301">
    <property type="entry name" value="NAT_SF"/>
    <property type="match status" value="1"/>
</dbReference>
<dbReference type="InterPro" id="IPR016181">
    <property type="entry name" value="Acyl_CoA_acyltransferase"/>
</dbReference>
<reference evidence="2 3" key="1">
    <citation type="submission" date="2023-11" db="EMBL/GenBank/DDBJ databases">
        <authorList>
            <person name="Okamura Y."/>
        </authorList>
    </citation>
    <scope>NUCLEOTIDE SEQUENCE [LARGE SCALE GENOMIC DNA]</scope>
</reference>
<keyword evidence="3" id="KW-1185">Reference proteome</keyword>
<dbReference type="AlphaFoldDB" id="A0AAV1JWQ2"/>